<keyword evidence="1" id="KW-0472">Membrane</keyword>
<reference evidence="2" key="1">
    <citation type="journal article" date="2014" name="Front. Microbiol.">
        <title>High frequency of phylogenetically diverse reductive dehalogenase-homologous genes in deep subseafloor sedimentary metagenomes.</title>
        <authorList>
            <person name="Kawai M."/>
            <person name="Futagami T."/>
            <person name="Toyoda A."/>
            <person name="Takaki Y."/>
            <person name="Nishi S."/>
            <person name="Hori S."/>
            <person name="Arai W."/>
            <person name="Tsubouchi T."/>
            <person name="Morono Y."/>
            <person name="Uchiyama I."/>
            <person name="Ito T."/>
            <person name="Fujiyama A."/>
            <person name="Inagaki F."/>
            <person name="Takami H."/>
        </authorList>
    </citation>
    <scope>NUCLEOTIDE SEQUENCE</scope>
    <source>
        <strain evidence="2">Expedition CK06-06</strain>
    </source>
</reference>
<protein>
    <submittedName>
        <fullName evidence="2">Uncharacterized protein</fullName>
    </submittedName>
</protein>
<organism evidence="2">
    <name type="scientific">marine sediment metagenome</name>
    <dbReference type="NCBI Taxonomy" id="412755"/>
    <lineage>
        <taxon>unclassified sequences</taxon>
        <taxon>metagenomes</taxon>
        <taxon>ecological metagenomes</taxon>
    </lineage>
</organism>
<keyword evidence="1" id="KW-0812">Transmembrane</keyword>
<gene>
    <name evidence="2" type="ORF">S01H4_38592</name>
</gene>
<dbReference type="EMBL" id="BART01020825">
    <property type="protein sequence ID" value="GAG92753.1"/>
    <property type="molecule type" value="Genomic_DNA"/>
</dbReference>
<sequence length="125" mass="14854">MADMLEIPIGKIKDLGERINIQSVVDSVCTLDANNILNFFLFPIIIILLLFLTIKYKEQLSNIYFKYFSKRGYIKILFRLPNRQMREKLKKLDQYNNFKIGKRKYSLEKLYHFTTGKGLGIWIPK</sequence>
<proteinExistence type="predicted"/>
<accession>X1C8L9</accession>
<name>X1C8L9_9ZZZZ</name>
<keyword evidence="1" id="KW-1133">Transmembrane helix</keyword>
<evidence type="ECO:0000313" key="2">
    <source>
        <dbReference type="EMBL" id="GAG92753.1"/>
    </source>
</evidence>
<dbReference type="AlphaFoldDB" id="X1C8L9"/>
<evidence type="ECO:0000256" key="1">
    <source>
        <dbReference type="SAM" id="Phobius"/>
    </source>
</evidence>
<feature type="transmembrane region" description="Helical" evidence="1">
    <location>
        <begin position="36"/>
        <end position="54"/>
    </location>
</feature>
<comment type="caution">
    <text evidence="2">The sequence shown here is derived from an EMBL/GenBank/DDBJ whole genome shotgun (WGS) entry which is preliminary data.</text>
</comment>